<organism evidence="2 3">
    <name type="scientific">Spironucleus salmonicida</name>
    <dbReference type="NCBI Taxonomy" id="348837"/>
    <lineage>
        <taxon>Eukaryota</taxon>
        <taxon>Metamonada</taxon>
        <taxon>Diplomonadida</taxon>
        <taxon>Hexamitidae</taxon>
        <taxon>Hexamitinae</taxon>
        <taxon>Spironucleus</taxon>
    </lineage>
</organism>
<dbReference type="EMBL" id="AUWU02000032">
    <property type="protein sequence ID" value="KAH0569308.1"/>
    <property type="molecule type" value="Genomic_DNA"/>
</dbReference>
<dbReference type="Proteomes" id="UP000018208">
    <property type="component" value="Unassembled WGS sequence"/>
</dbReference>
<dbReference type="RefSeq" id="XP_067760081.1">
    <property type="nucleotide sequence ID" value="XM_067912576.1"/>
</dbReference>
<proteinExistence type="predicted"/>
<evidence type="ECO:0000256" key="1">
    <source>
        <dbReference type="SAM" id="MobiDB-lite"/>
    </source>
</evidence>
<evidence type="ECO:0000313" key="3">
    <source>
        <dbReference type="Proteomes" id="UP000018208"/>
    </source>
</evidence>
<dbReference type="KEGG" id="ssao:94302845"/>
<comment type="caution">
    <text evidence="2">The sequence shown here is derived from an EMBL/GenBank/DDBJ whole genome shotgun (WGS) entry which is preliminary data.</text>
</comment>
<feature type="compositionally biased region" description="Basic and acidic residues" evidence="1">
    <location>
        <begin position="56"/>
        <end position="68"/>
    </location>
</feature>
<dbReference type="AlphaFoldDB" id="A0A9P8LJT6"/>
<keyword evidence="3" id="KW-1185">Reference proteome</keyword>
<accession>A0A9P8LJT6</accession>
<sequence length="219" mass="23958">MQEQALHKRGDPEAVHSDMTWNSVQQALTLFYLFIPTLYQRLQWISWLRWMPKQSAADDSRTGTERTPSRKSPTTTQRSPRRSRCSRSVRSDQITYQVSFSGFQAAAPSRVRPPCRQQKSSCSPAVAGCRGAPPAAVWPALGPWGSPRQPSPSRIGFPAAAARATRCRRQTLGIALPGHGASGILCHGPPAHSARQASLLHSRSGCLSQKFSLRVVGCS</sequence>
<evidence type="ECO:0000313" key="2">
    <source>
        <dbReference type="EMBL" id="KAH0569308.1"/>
    </source>
</evidence>
<feature type="region of interest" description="Disordered" evidence="1">
    <location>
        <begin position="55"/>
        <end position="90"/>
    </location>
</feature>
<protein>
    <submittedName>
        <fullName evidence="2">Uncharacterized protein</fullName>
    </submittedName>
</protein>
<reference evidence="2 3" key="1">
    <citation type="journal article" date="2014" name="PLoS Genet.">
        <title>The Genome of Spironucleus salmonicida Highlights a Fish Pathogen Adapted to Fluctuating Environments.</title>
        <authorList>
            <person name="Xu F."/>
            <person name="Jerlstrom-Hultqvist J."/>
            <person name="Einarsson E."/>
            <person name="Astvaldsson A."/>
            <person name="Svard S.G."/>
            <person name="Andersson J.O."/>
        </authorList>
    </citation>
    <scope>NUCLEOTIDE SEQUENCE [LARGE SCALE GENOMIC DNA]</scope>
    <source>
        <strain evidence="2 3">ATCC 50377</strain>
    </source>
</reference>
<name>A0A9P8LJT6_9EUKA</name>
<gene>
    <name evidence="2" type="ORF">SS50377_28822</name>
</gene>
<dbReference type="GeneID" id="94302845"/>